<name>A0A845L0X3_9FIRM</name>
<sequence length="299" mass="31409">MGEYITGTVYDVPKGAPSESKGIEVAAMNDLSEQLDENAVEAKENQKRRGRILAAGFGREATAGELSPSLPPYQYKKKTPRSRKRYFILVAVALLLILGGGTAAWLSGWPPLVTTLSTLSAGRLSGLSGKPAPLFAQAQAPETASPVDKGATAPTPGEPRWGDGWVTEKTLEGLPFSPTALVPLKGGRAVAADPQGMLYVINEEGKVERQFGPCAGGGTANITGLAVDPRGYIFVGTNERIEVWRGTGELASYFSVGGSIASLALNDEGKLLVSDQNGKIKIISAARPGNSPLLSKYPE</sequence>
<dbReference type="Proteomes" id="UP000463470">
    <property type="component" value="Unassembled WGS sequence"/>
</dbReference>
<dbReference type="Gene3D" id="2.120.10.30">
    <property type="entry name" value="TolB, C-terminal domain"/>
    <property type="match status" value="1"/>
</dbReference>
<evidence type="ECO:0000256" key="2">
    <source>
        <dbReference type="SAM" id="Phobius"/>
    </source>
</evidence>
<keyword evidence="2" id="KW-0812">Transmembrane</keyword>
<dbReference type="RefSeq" id="WP_161254379.1">
    <property type="nucleotide sequence ID" value="NZ_WXEY01000002.1"/>
</dbReference>
<reference evidence="3 4" key="1">
    <citation type="submission" date="2020-01" db="EMBL/GenBank/DDBJ databases">
        <title>Whole-genome sequence of Heliobacterium undosum DSM 13378.</title>
        <authorList>
            <person name="Kyndt J.A."/>
            <person name="Meyer T.E."/>
        </authorList>
    </citation>
    <scope>NUCLEOTIDE SEQUENCE [LARGE SCALE GENOMIC DNA]</scope>
    <source>
        <strain evidence="3 4">DSM 13378</strain>
    </source>
</reference>
<accession>A0A845L0X3</accession>
<proteinExistence type="predicted"/>
<dbReference type="InterPro" id="IPR011042">
    <property type="entry name" value="6-blade_b-propeller_TolB-like"/>
</dbReference>
<evidence type="ECO:0000313" key="4">
    <source>
        <dbReference type="Proteomes" id="UP000463470"/>
    </source>
</evidence>
<organism evidence="3 4">
    <name type="scientific">Heliomicrobium undosum</name>
    <dbReference type="NCBI Taxonomy" id="121734"/>
    <lineage>
        <taxon>Bacteria</taxon>
        <taxon>Bacillati</taxon>
        <taxon>Bacillota</taxon>
        <taxon>Clostridia</taxon>
        <taxon>Eubacteriales</taxon>
        <taxon>Heliobacteriaceae</taxon>
        <taxon>Heliomicrobium</taxon>
    </lineage>
</organism>
<evidence type="ECO:0000256" key="1">
    <source>
        <dbReference type="SAM" id="MobiDB-lite"/>
    </source>
</evidence>
<dbReference type="EMBL" id="WXEY01000002">
    <property type="protein sequence ID" value="MZP28589.1"/>
    <property type="molecule type" value="Genomic_DNA"/>
</dbReference>
<keyword evidence="2" id="KW-1133">Transmembrane helix</keyword>
<feature type="region of interest" description="Disordered" evidence="1">
    <location>
        <begin position="138"/>
        <end position="164"/>
    </location>
</feature>
<gene>
    <name evidence="3" type="ORF">GTO91_02500</name>
</gene>
<dbReference type="SUPFAM" id="SSF63829">
    <property type="entry name" value="Calcium-dependent phosphotriesterase"/>
    <property type="match status" value="1"/>
</dbReference>
<keyword evidence="2" id="KW-0472">Membrane</keyword>
<dbReference type="OrthoDB" id="2083622at2"/>
<feature type="transmembrane region" description="Helical" evidence="2">
    <location>
        <begin position="86"/>
        <end position="106"/>
    </location>
</feature>
<protein>
    <submittedName>
        <fullName evidence="3">Uncharacterized protein</fullName>
    </submittedName>
</protein>
<keyword evidence="4" id="KW-1185">Reference proteome</keyword>
<comment type="caution">
    <text evidence="3">The sequence shown here is derived from an EMBL/GenBank/DDBJ whole genome shotgun (WGS) entry which is preliminary data.</text>
</comment>
<dbReference type="AlphaFoldDB" id="A0A845L0X3"/>
<evidence type="ECO:0000313" key="3">
    <source>
        <dbReference type="EMBL" id="MZP28589.1"/>
    </source>
</evidence>